<comment type="caution">
    <text evidence="1">The sequence shown here is derived from an EMBL/GenBank/DDBJ whole genome shotgun (WGS) entry which is preliminary data.</text>
</comment>
<gene>
    <name evidence="1" type="ORF">HNQ71_002720</name>
</gene>
<accession>A0A841PNN8</accession>
<sequence length="63" mass="7388">MDWWCRAYDSALTHMICPLLPNIRPYNLQFDRVRLRVATICQRFRCRVLFAQIAGGGGRFKKG</sequence>
<dbReference type="AlphaFoldDB" id="A0A841PNN8"/>
<evidence type="ECO:0000313" key="1">
    <source>
        <dbReference type="EMBL" id="MBB6410055.1"/>
    </source>
</evidence>
<dbReference type="Proteomes" id="UP000556329">
    <property type="component" value="Unassembled WGS sequence"/>
</dbReference>
<proteinExistence type="predicted"/>
<name>A0A841PNN8_9HYPH</name>
<dbReference type="EMBL" id="JACHEF010000002">
    <property type="protein sequence ID" value="MBB6410055.1"/>
    <property type="molecule type" value="Genomic_DNA"/>
</dbReference>
<keyword evidence="2" id="KW-1185">Reference proteome</keyword>
<protein>
    <submittedName>
        <fullName evidence="1">Uncharacterized protein</fullName>
    </submittedName>
</protein>
<organism evidence="1 2">
    <name type="scientific">Mesorhizobium sangaii</name>
    <dbReference type="NCBI Taxonomy" id="505389"/>
    <lineage>
        <taxon>Bacteria</taxon>
        <taxon>Pseudomonadati</taxon>
        <taxon>Pseudomonadota</taxon>
        <taxon>Alphaproteobacteria</taxon>
        <taxon>Hyphomicrobiales</taxon>
        <taxon>Phyllobacteriaceae</taxon>
        <taxon>Mesorhizobium</taxon>
    </lineage>
</organism>
<evidence type="ECO:0000313" key="2">
    <source>
        <dbReference type="Proteomes" id="UP000556329"/>
    </source>
</evidence>
<reference evidence="1 2" key="1">
    <citation type="submission" date="2020-08" db="EMBL/GenBank/DDBJ databases">
        <title>Genomic Encyclopedia of Type Strains, Phase IV (KMG-IV): sequencing the most valuable type-strain genomes for metagenomic binning, comparative biology and taxonomic classification.</title>
        <authorList>
            <person name="Goeker M."/>
        </authorList>
    </citation>
    <scope>NUCLEOTIDE SEQUENCE [LARGE SCALE GENOMIC DNA]</scope>
    <source>
        <strain evidence="1 2">DSM 100039</strain>
    </source>
</reference>